<gene>
    <name evidence="2" type="ORF">ACFQRF_13505</name>
</gene>
<evidence type="ECO:0000313" key="3">
    <source>
        <dbReference type="Proteomes" id="UP001596540"/>
    </source>
</evidence>
<sequence length="54" mass="6131">MSSPDDERRVEMFDDDLDVLPDVTGDERGPGWGESAFDADEADRLLEDRPPHWA</sequence>
<dbReference type="EMBL" id="JBHTBH010000006">
    <property type="protein sequence ID" value="MFC7328761.1"/>
    <property type="molecule type" value="Genomic_DNA"/>
</dbReference>
<proteinExistence type="predicted"/>
<reference evidence="3" key="1">
    <citation type="journal article" date="2019" name="Int. J. Syst. Evol. Microbiol.">
        <title>The Global Catalogue of Microorganisms (GCM) 10K type strain sequencing project: providing services to taxonomists for standard genome sequencing and annotation.</title>
        <authorList>
            <consortium name="The Broad Institute Genomics Platform"/>
            <consortium name="The Broad Institute Genome Sequencing Center for Infectious Disease"/>
            <person name="Wu L."/>
            <person name="Ma J."/>
        </authorList>
    </citation>
    <scope>NUCLEOTIDE SEQUENCE [LARGE SCALE GENOMIC DNA]</scope>
    <source>
        <strain evidence="3">CGMCC 4.7382</strain>
    </source>
</reference>
<feature type="compositionally biased region" description="Basic and acidic residues" evidence="1">
    <location>
        <begin position="1"/>
        <end position="12"/>
    </location>
</feature>
<name>A0ABW2KHQ0_9ACTN</name>
<protein>
    <submittedName>
        <fullName evidence="2">Uncharacterized protein</fullName>
    </submittedName>
</protein>
<comment type="caution">
    <text evidence="2">The sequence shown here is derived from an EMBL/GenBank/DDBJ whole genome shotgun (WGS) entry which is preliminary data.</text>
</comment>
<organism evidence="2 3">
    <name type="scientific">Marinactinospora rubrisoli</name>
    <dbReference type="NCBI Taxonomy" id="2715399"/>
    <lineage>
        <taxon>Bacteria</taxon>
        <taxon>Bacillati</taxon>
        <taxon>Actinomycetota</taxon>
        <taxon>Actinomycetes</taxon>
        <taxon>Streptosporangiales</taxon>
        <taxon>Nocardiopsidaceae</taxon>
        <taxon>Marinactinospora</taxon>
    </lineage>
</organism>
<accession>A0ABW2KHQ0</accession>
<dbReference type="Proteomes" id="UP001596540">
    <property type="component" value="Unassembled WGS sequence"/>
</dbReference>
<feature type="region of interest" description="Disordered" evidence="1">
    <location>
        <begin position="1"/>
        <end position="54"/>
    </location>
</feature>
<feature type="compositionally biased region" description="Basic and acidic residues" evidence="1">
    <location>
        <begin position="42"/>
        <end position="54"/>
    </location>
</feature>
<dbReference type="RefSeq" id="WP_379871422.1">
    <property type="nucleotide sequence ID" value="NZ_JBHTBH010000006.1"/>
</dbReference>
<evidence type="ECO:0000313" key="2">
    <source>
        <dbReference type="EMBL" id="MFC7328761.1"/>
    </source>
</evidence>
<evidence type="ECO:0000256" key="1">
    <source>
        <dbReference type="SAM" id="MobiDB-lite"/>
    </source>
</evidence>
<keyword evidence="3" id="KW-1185">Reference proteome</keyword>